<dbReference type="EMBL" id="CP002886">
    <property type="protein sequence ID" value="AEW73634.1"/>
    <property type="molecule type" value="Genomic_DNA"/>
</dbReference>
<proteinExistence type="predicted"/>
<organism evidence="1 2">
    <name type="scientific">Enterobacter ludwigii</name>
    <dbReference type="NCBI Taxonomy" id="299767"/>
    <lineage>
        <taxon>Bacteria</taxon>
        <taxon>Pseudomonadati</taxon>
        <taxon>Pseudomonadota</taxon>
        <taxon>Gammaproteobacteria</taxon>
        <taxon>Enterobacterales</taxon>
        <taxon>Enterobacteriaceae</taxon>
        <taxon>Enterobacter</taxon>
        <taxon>Enterobacter cloacae complex</taxon>
    </lineage>
</organism>
<evidence type="ECO:0000313" key="1">
    <source>
        <dbReference type="EMBL" id="AEW73634.1"/>
    </source>
</evidence>
<gene>
    <name evidence="1" type="ORF">EcWSU1_02198</name>
</gene>
<protein>
    <submittedName>
        <fullName evidence="1">Uncharacterized protein</fullName>
    </submittedName>
</protein>
<dbReference type="Proteomes" id="UP000007838">
    <property type="component" value="Chromosome"/>
</dbReference>
<accession>G8LPH9</accession>
<sequence length="198" mass="22532">MSVLRQLQNAFQGNMIKQHDGFPVDNPARFNAAQCLFKRHFQYVDILTLRFESTAFTGSVFRLVFGEIKIEFFSDGARAHVSFKNFLNAGNAIAGLFFRFCFNPAFRIHVIEQARSSFNKVIFVPVNKDREAELAGQDHRLFIPVIKQDGGSVSPVVNFAILPLPFAIASLQIKGKFFQDVPVIRQCFTFYDAYICTF</sequence>
<dbReference type="HOGENOM" id="CLU_1376285_0_0_6"/>
<evidence type="ECO:0000313" key="2">
    <source>
        <dbReference type="Proteomes" id="UP000007838"/>
    </source>
</evidence>
<dbReference type="AlphaFoldDB" id="G8LPH9"/>
<dbReference type="KEGG" id="eec:EcWSU1_02198"/>
<reference evidence="1 2" key="1">
    <citation type="journal article" date="2011" name="Stand. Genomic Sci.">
        <title>Complete genome of the onion pathogen Enterobacter cloacae EcWSU1.</title>
        <authorList>
            <person name="Humann J.L."/>
            <person name="Wildung M."/>
            <person name="Cheng C.H."/>
            <person name="Lee T."/>
            <person name="Stewart J.E."/>
            <person name="Drew J.C."/>
            <person name="Triplett E.W."/>
            <person name="Main D."/>
            <person name="Schroeder B.K."/>
        </authorList>
    </citation>
    <scope>NUCLEOTIDE SEQUENCE [LARGE SCALE GENOMIC DNA]</scope>
    <source>
        <strain evidence="1 2">EcWSU1</strain>
    </source>
</reference>
<name>G8LPH9_9ENTR</name>